<comment type="subunit">
    <text evidence="13">Monomer.</text>
</comment>
<keyword evidence="3 13" id="KW-0963">Cytoplasm</keyword>
<dbReference type="GO" id="GO:0005829">
    <property type="term" value="C:cytosol"/>
    <property type="evidence" value="ECO:0007669"/>
    <property type="project" value="TreeGrafter"/>
</dbReference>
<accession>A0A1M5GPZ8</accession>
<dbReference type="InterPro" id="IPR007197">
    <property type="entry name" value="rSAM"/>
</dbReference>
<dbReference type="PANTHER" id="PTHR43020">
    <property type="entry name" value="CDK5 REGULATORY SUBUNIT-ASSOCIATED PROTEIN 1"/>
    <property type="match status" value="1"/>
</dbReference>
<feature type="binding site" evidence="13">
    <location>
        <position position="60"/>
    </location>
    <ligand>
        <name>[4Fe-4S] cluster</name>
        <dbReference type="ChEBI" id="CHEBI:49883"/>
        <label>1</label>
    </ligand>
</feature>
<evidence type="ECO:0000256" key="2">
    <source>
        <dbReference type="ARBA" id="ARBA00022485"/>
    </source>
</evidence>
<evidence type="ECO:0000256" key="12">
    <source>
        <dbReference type="ARBA" id="ARBA00081141"/>
    </source>
</evidence>
<evidence type="ECO:0000313" key="17">
    <source>
        <dbReference type="EMBL" id="SHG05890.1"/>
    </source>
</evidence>
<keyword evidence="18" id="KW-1185">Reference proteome</keyword>
<evidence type="ECO:0000256" key="7">
    <source>
        <dbReference type="ARBA" id="ARBA00023004"/>
    </source>
</evidence>
<feature type="binding site" evidence="13">
    <location>
        <position position="175"/>
    </location>
    <ligand>
        <name>[4Fe-4S] cluster</name>
        <dbReference type="ChEBI" id="CHEBI:49883"/>
        <label>2</label>
        <note>4Fe-4S-S-AdoMet</note>
    </ligand>
</feature>
<dbReference type="GO" id="GO:0035597">
    <property type="term" value="F:tRNA-2-methylthio-N(6)-dimethylallyladenosine(37) synthase activity"/>
    <property type="evidence" value="ECO:0007669"/>
    <property type="project" value="UniProtKB-EC"/>
</dbReference>
<dbReference type="FunFam" id="3.40.50.12160:FF:000003">
    <property type="entry name" value="CDK5 regulatory subunit-associated protein 1"/>
    <property type="match status" value="1"/>
</dbReference>
<feature type="binding site" evidence="13">
    <location>
        <position position="94"/>
    </location>
    <ligand>
        <name>[4Fe-4S] cluster</name>
        <dbReference type="ChEBI" id="CHEBI:49883"/>
        <label>1</label>
    </ligand>
</feature>
<feature type="domain" description="MTTase N-terminal" evidence="15">
    <location>
        <begin position="15"/>
        <end position="131"/>
    </location>
</feature>
<keyword evidence="13" id="KW-0819">tRNA processing</keyword>
<dbReference type="Pfam" id="PF00919">
    <property type="entry name" value="UPF0004"/>
    <property type="match status" value="1"/>
</dbReference>
<dbReference type="SFLD" id="SFLDG01082">
    <property type="entry name" value="B12-binding_domain_containing"/>
    <property type="match status" value="1"/>
</dbReference>
<dbReference type="STRING" id="1121391.SAMN02745206_03185"/>
<feature type="binding site" evidence="13">
    <location>
        <position position="178"/>
    </location>
    <ligand>
        <name>[4Fe-4S] cluster</name>
        <dbReference type="ChEBI" id="CHEBI:49883"/>
        <label>2</label>
        <note>4Fe-4S-S-AdoMet</note>
    </ligand>
</feature>
<evidence type="ECO:0000256" key="5">
    <source>
        <dbReference type="ARBA" id="ARBA00022691"/>
    </source>
</evidence>
<dbReference type="SFLD" id="SFLDG01061">
    <property type="entry name" value="methylthiotransferase"/>
    <property type="match status" value="1"/>
</dbReference>
<comment type="catalytic activity">
    <reaction evidence="13">
        <text>N(6)-dimethylallyladenosine(37) in tRNA + (sulfur carrier)-SH + AH2 + 2 S-adenosyl-L-methionine = 2-methylsulfanyl-N(6)-dimethylallyladenosine(37) in tRNA + (sulfur carrier)-H + 5'-deoxyadenosine + L-methionine + A + S-adenosyl-L-homocysteine + 2 H(+)</text>
        <dbReference type="Rhea" id="RHEA:37067"/>
        <dbReference type="Rhea" id="RHEA-COMP:10375"/>
        <dbReference type="Rhea" id="RHEA-COMP:10376"/>
        <dbReference type="Rhea" id="RHEA-COMP:14737"/>
        <dbReference type="Rhea" id="RHEA-COMP:14739"/>
        <dbReference type="ChEBI" id="CHEBI:13193"/>
        <dbReference type="ChEBI" id="CHEBI:15378"/>
        <dbReference type="ChEBI" id="CHEBI:17319"/>
        <dbReference type="ChEBI" id="CHEBI:17499"/>
        <dbReference type="ChEBI" id="CHEBI:29917"/>
        <dbReference type="ChEBI" id="CHEBI:57844"/>
        <dbReference type="ChEBI" id="CHEBI:57856"/>
        <dbReference type="ChEBI" id="CHEBI:59789"/>
        <dbReference type="ChEBI" id="CHEBI:64428"/>
        <dbReference type="ChEBI" id="CHEBI:74415"/>
        <dbReference type="ChEBI" id="CHEBI:74417"/>
        <dbReference type="EC" id="2.8.4.3"/>
    </reaction>
</comment>
<dbReference type="EMBL" id="FQVB01000039">
    <property type="protein sequence ID" value="SHG05890.1"/>
    <property type="molecule type" value="Genomic_DNA"/>
</dbReference>
<dbReference type="InterPro" id="IPR020612">
    <property type="entry name" value="Methylthiotransferase_CS"/>
</dbReference>
<comment type="similarity">
    <text evidence="13">Belongs to the methylthiotransferase family. MiaB subfamily.</text>
</comment>
<dbReference type="InterPro" id="IPR013848">
    <property type="entry name" value="Methylthiotransferase_N"/>
</dbReference>
<dbReference type="CDD" id="cd01335">
    <property type="entry name" value="Radical_SAM"/>
    <property type="match status" value="1"/>
</dbReference>
<dbReference type="InterPro" id="IPR005839">
    <property type="entry name" value="Methylthiotransferase"/>
</dbReference>
<protein>
    <recommendedName>
        <fullName evidence="10 13">tRNA-2-methylthio-N(6)-dimethylallyladenosine synthase</fullName>
        <ecNumber evidence="9 13">2.8.4.3</ecNumber>
    </recommendedName>
    <alternativeName>
        <fullName evidence="12 13">(Dimethylallyl)adenosine tRNA methylthiotransferase MiaB</fullName>
    </alternativeName>
    <alternativeName>
        <fullName evidence="11 13">tRNA-i(6)A37 methylthiotransferase</fullName>
    </alternativeName>
</protein>
<dbReference type="RefSeq" id="WP_073041222.1">
    <property type="nucleotide sequence ID" value="NZ_FQVB01000039.1"/>
</dbReference>
<keyword evidence="2 13" id="KW-0004">4Fe-4S</keyword>
<proteinExistence type="inferred from homology"/>
<evidence type="ECO:0000256" key="8">
    <source>
        <dbReference type="ARBA" id="ARBA00023014"/>
    </source>
</evidence>
<comment type="subcellular location">
    <subcellularLocation>
        <location evidence="13">Cytoplasm</location>
    </subcellularLocation>
</comment>
<reference evidence="18" key="1">
    <citation type="submission" date="2016-11" db="EMBL/GenBank/DDBJ databases">
        <authorList>
            <person name="Varghese N."/>
            <person name="Submissions S."/>
        </authorList>
    </citation>
    <scope>NUCLEOTIDE SEQUENCE [LARGE SCALE GENOMIC DNA]</scope>
    <source>
        <strain evidence="18">DSM 9756</strain>
    </source>
</reference>
<evidence type="ECO:0000256" key="11">
    <source>
        <dbReference type="ARBA" id="ARBA00080698"/>
    </source>
</evidence>
<dbReference type="PANTHER" id="PTHR43020:SF2">
    <property type="entry name" value="MITOCHONDRIAL TRNA METHYLTHIOTRANSFERASE CDK5RAP1"/>
    <property type="match status" value="1"/>
</dbReference>
<dbReference type="EC" id="2.8.4.3" evidence="9 13"/>
<keyword evidence="7 13" id="KW-0408">Iron</keyword>
<evidence type="ECO:0000256" key="6">
    <source>
        <dbReference type="ARBA" id="ARBA00022723"/>
    </source>
</evidence>
<keyword evidence="8 13" id="KW-0411">Iron-sulfur</keyword>
<evidence type="ECO:0000259" key="16">
    <source>
        <dbReference type="PROSITE" id="PS51918"/>
    </source>
</evidence>
<keyword evidence="6 13" id="KW-0479">Metal-binding</keyword>
<sequence length="457" mass="51932">MEGLCVEREQRSRTLYVYVHTFGCQMNEYDSLRVERMLAQEGYESTDDPASADVIFINTCSVREKAEQKVFSLLGRLRRLKNKNPRLKIVVAGCVAQQLGDALLARFPHVDIVLGTRAIGALPRLLRRSTEEDARTAHLPEHDEEGWKELFHQDHRWECPVVAPVTIMQGCDNFCTYCIVPYVRGRERSRPADEILREIHIITRKGTREVLLLGQNVNSYGKGLADGMNFARLLRRIEEETDLVRIRFTTSHPKDLDDELIECFARLKKLCRHIHLPFQAGSDRILARMNRHYTAADYLDKVARLRSACPDIGISADVMVGFPGETEEDFQATLELIRTVRFDTLFSFRYSDRPFAKSGAFPDKVPEEVKARRLTELQALQAAITLEKNRREVGRTREVLVESESKAGNGQMTGRTSQNRIVNFAGSPELVGTLVPVRIREAYSHSLRGELADGSAC</sequence>
<feature type="binding site" evidence="13">
    <location>
        <position position="171"/>
    </location>
    <ligand>
        <name>[4Fe-4S] cluster</name>
        <dbReference type="ChEBI" id="CHEBI:49883"/>
        <label>2</label>
        <note>4Fe-4S-S-AdoMet</note>
    </ligand>
</feature>
<dbReference type="PROSITE" id="PS50926">
    <property type="entry name" value="TRAM"/>
    <property type="match status" value="1"/>
</dbReference>
<dbReference type="Proteomes" id="UP000184076">
    <property type="component" value="Unassembled WGS sequence"/>
</dbReference>
<dbReference type="PROSITE" id="PS51918">
    <property type="entry name" value="RADICAL_SAM"/>
    <property type="match status" value="1"/>
</dbReference>
<dbReference type="FunFam" id="3.80.30.20:FF:000001">
    <property type="entry name" value="tRNA-2-methylthio-N(6)-dimethylallyladenosine synthase 2"/>
    <property type="match status" value="1"/>
</dbReference>
<dbReference type="SMART" id="SM00729">
    <property type="entry name" value="Elp3"/>
    <property type="match status" value="1"/>
</dbReference>
<evidence type="ECO:0000259" key="15">
    <source>
        <dbReference type="PROSITE" id="PS51449"/>
    </source>
</evidence>
<dbReference type="SFLD" id="SFLDF00273">
    <property type="entry name" value="(dimethylallyl)adenosine_tRNA"/>
    <property type="match status" value="1"/>
</dbReference>
<comment type="function">
    <text evidence="1 13">Catalyzes the methylthiolation of N6-(dimethylallyl)adenosine (i(6)A), leading to the formation of 2-methylthio-N6-(dimethylallyl)adenosine (ms(2)i(6)A) at position 37 in tRNAs that read codons beginning with uridine.</text>
</comment>
<dbReference type="SFLD" id="SFLDS00029">
    <property type="entry name" value="Radical_SAM"/>
    <property type="match status" value="1"/>
</dbReference>
<dbReference type="InterPro" id="IPR038135">
    <property type="entry name" value="Methylthiotransferase_N_sf"/>
</dbReference>
<evidence type="ECO:0000256" key="9">
    <source>
        <dbReference type="ARBA" id="ARBA00033765"/>
    </source>
</evidence>
<evidence type="ECO:0000256" key="1">
    <source>
        <dbReference type="ARBA" id="ARBA00003234"/>
    </source>
</evidence>
<keyword evidence="4 13" id="KW-0808">Transferase</keyword>
<dbReference type="InterPro" id="IPR023404">
    <property type="entry name" value="rSAM_horseshoe"/>
</dbReference>
<organism evidence="17 18">
    <name type="scientific">Desulfacinum infernum DSM 9756</name>
    <dbReference type="NCBI Taxonomy" id="1121391"/>
    <lineage>
        <taxon>Bacteria</taxon>
        <taxon>Pseudomonadati</taxon>
        <taxon>Thermodesulfobacteriota</taxon>
        <taxon>Syntrophobacteria</taxon>
        <taxon>Syntrophobacterales</taxon>
        <taxon>Syntrophobacteraceae</taxon>
        <taxon>Desulfacinum</taxon>
    </lineage>
</organism>
<evidence type="ECO:0000256" key="13">
    <source>
        <dbReference type="HAMAP-Rule" id="MF_01864"/>
    </source>
</evidence>
<dbReference type="InterPro" id="IPR006638">
    <property type="entry name" value="Elp3/MiaA/NifB-like_rSAM"/>
</dbReference>
<dbReference type="NCBIfam" id="TIGR01574">
    <property type="entry name" value="miaB-methiolase"/>
    <property type="match status" value="1"/>
</dbReference>
<dbReference type="SUPFAM" id="SSF102114">
    <property type="entry name" value="Radical SAM enzymes"/>
    <property type="match status" value="1"/>
</dbReference>
<evidence type="ECO:0000256" key="4">
    <source>
        <dbReference type="ARBA" id="ARBA00022679"/>
    </source>
</evidence>
<dbReference type="Pfam" id="PF04055">
    <property type="entry name" value="Radical_SAM"/>
    <property type="match status" value="1"/>
</dbReference>
<dbReference type="NCBIfam" id="TIGR00089">
    <property type="entry name" value="MiaB/RimO family radical SAM methylthiotransferase"/>
    <property type="match status" value="1"/>
</dbReference>
<dbReference type="OrthoDB" id="9805215at2"/>
<dbReference type="AlphaFoldDB" id="A0A1M5GPZ8"/>
<dbReference type="PROSITE" id="PS51449">
    <property type="entry name" value="MTTASE_N"/>
    <property type="match status" value="1"/>
</dbReference>
<dbReference type="Gene3D" id="3.80.30.20">
    <property type="entry name" value="tm_1862 like domain"/>
    <property type="match status" value="1"/>
</dbReference>
<dbReference type="PROSITE" id="PS01278">
    <property type="entry name" value="MTTASE_RADICAL"/>
    <property type="match status" value="1"/>
</dbReference>
<name>A0A1M5GPZ8_9BACT</name>
<dbReference type="Pfam" id="PF01938">
    <property type="entry name" value="TRAM"/>
    <property type="match status" value="1"/>
</dbReference>
<keyword evidence="5 13" id="KW-0949">S-adenosyl-L-methionine</keyword>
<feature type="domain" description="TRAM" evidence="14">
    <location>
        <begin position="390"/>
        <end position="453"/>
    </location>
</feature>
<evidence type="ECO:0000256" key="10">
    <source>
        <dbReference type="ARBA" id="ARBA00068570"/>
    </source>
</evidence>
<dbReference type="HAMAP" id="MF_01864">
    <property type="entry name" value="tRNA_metthiotr_MiaB"/>
    <property type="match status" value="1"/>
</dbReference>
<comment type="cofactor">
    <cofactor evidence="13">
        <name>[4Fe-4S] cluster</name>
        <dbReference type="ChEBI" id="CHEBI:49883"/>
    </cofactor>
    <text evidence="13">Binds 2 [4Fe-4S] clusters. One cluster is coordinated with 3 cysteines and an exchangeable S-adenosyl-L-methionine.</text>
</comment>
<evidence type="ECO:0000259" key="14">
    <source>
        <dbReference type="PROSITE" id="PS50926"/>
    </source>
</evidence>
<dbReference type="GO" id="GO:0051539">
    <property type="term" value="F:4 iron, 4 sulfur cluster binding"/>
    <property type="evidence" value="ECO:0007669"/>
    <property type="project" value="UniProtKB-UniRule"/>
</dbReference>
<feature type="domain" description="Radical SAM core" evidence="16">
    <location>
        <begin position="157"/>
        <end position="387"/>
    </location>
</feature>
<dbReference type="GO" id="GO:0046872">
    <property type="term" value="F:metal ion binding"/>
    <property type="evidence" value="ECO:0007669"/>
    <property type="project" value="UniProtKB-KW"/>
</dbReference>
<evidence type="ECO:0000256" key="3">
    <source>
        <dbReference type="ARBA" id="ARBA00022490"/>
    </source>
</evidence>
<gene>
    <name evidence="13" type="primary">miaB</name>
    <name evidence="17" type="ORF">SAMN02745206_03185</name>
</gene>
<feature type="binding site" evidence="13">
    <location>
        <position position="24"/>
    </location>
    <ligand>
        <name>[4Fe-4S] cluster</name>
        <dbReference type="ChEBI" id="CHEBI:49883"/>
        <label>1</label>
    </ligand>
</feature>
<dbReference type="InterPro" id="IPR006463">
    <property type="entry name" value="MiaB_methiolase"/>
</dbReference>
<dbReference type="Gene3D" id="3.40.50.12160">
    <property type="entry name" value="Methylthiotransferase, N-terminal domain"/>
    <property type="match status" value="1"/>
</dbReference>
<dbReference type="InterPro" id="IPR002792">
    <property type="entry name" value="TRAM_dom"/>
</dbReference>
<dbReference type="InterPro" id="IPR058240">
    <property type="entry name" value="rSAM_sf"/>
</dbReference>
<evidence type="ECO:0000313" key="18">
    <source>
        <dbReference type="Proteomes" id="UP000184076"/>
    </source>
</evidence>